<keyword evidence="2" id="KW-1185">Reference proteome</keyword>
<dbReference type="RefSeq" id="WP_158206204.1">
    <property type="nucleotide sequence ID" value="NZ_WSZK01000036.1"/>
</dbReference>
<dbReference type="EMBL" id="WSZK01000036">
    <property type="protein sequence ID" value="MWG36551.1"/>
    <property type="molecule type" value="Genomic_DNA"/>
</dbReference>
<proteinExistence type="predicted"/>
<evidence type="ECO:0000313" key="1">
    <source>
        <dbReference type="EMBL" id="MWG36551.1"/>
    </source>
</evidence>
<dbReference type="Proteomes" id="UP000451471">
    <property type="component" value="Unassembled WGS sequence"/>
</dbReference>
<organism evidence="1 2">
    <name type="scientific">Halomarina oriensis</name>
    <dbReference type="NCBI Taxonomy" id="671145"/>
    <lineage>
        <taxon>Archaea</taxon>
        <taxon>Methanobacteriati</taxon>
        <taxon>Methanobacteriota</taxon>
        <taxon>Stenosarchaea group</taxon>
        <taxon>Halobacteria</taxon>
        <taxon>Halobacteriales</taxon>
        <taxon>Natronomonadaceae</taxon>
        <taxon>Halomarina</taxon>
    </lineage>
</organism>
<name>A0A6B0GR48_9EURY</name>
<sequence length="226" mass="24434">MSDTTTPQFRVEQPGDEYELVPQFQPSRLEGAAATHYTQLRASHGDREGALIVPNHMTQHVERGATITVSRYHGLWDEWSGGPVEVGGETRVRANYGPSGVAGVEDDSEGTVEYIQPVAGVDPFDVPVAPGSPLSKMHSGGACDCGNAWWRLTTTDGEPTAECIECGRPPDDEPVEEWVAVGAYGSVKATGFDTEQAAFDWLEARDDFTGVAEPASEHDLEADWNE</sequence>
<comment type="caution">
    <text evidence="1">The sequence shown here is derived from an EMBL/GenBank/DDBJ whole genome shotgun (WGS) entry which is preliminary data.</text>
</comment>
<accession>A0A6B0GR48</accession>
<protein>
    <submittedName>
        <fullName evidence="1">Uncharacterized protein</fullName>
    </submittedName>
</protein>
<gene>
    <name evidence="1" type="ORF">GQS65_19010</name>
</gene>
<reference evidence="1 2" key="1">
    <citation type="submission" date="2019-12" db="EMBL/GenBank/DDBJ databases">
        <title>Halocatena pleomorpha gen. nov. sp. nov., an extremely halophilic archaeon of family Halobacteriaceae isolated from saltpan soil.</title>
        <authorList>
            <person name="Pal Y."/>
            <person name="Verma A."/>
            <person name="Krishnamurthi S."/>
            <person name="Kumar P."/>
        </authorList>
    </citation>
    <scope>NUCLEOTIDE SEQUENCE [LARGE SCALE GENOMIC DNA]</scope>
    <source>
        <strain evidence="1 2">JCM 16495</strain>
    </source>
</reference>
<dbReference type="AlphaFoldDB" id="A0A6B0GR48"/>
<evidence type="ECO:0000313" key="2">
    <source>
        <dbReference type="Proteomes" id="UP000451471"/>
    </source>
</evidence>